<evidence type="ECO:0000256" key="5">
    <source>
        <dbReference type="ARBA" id="ARBA00023049"/>
    </source>
</evidence>
<dbReference type="EMBL" id="DRQG01000117">
    <property type="protein sequence ID" value="HGY56588.1"/>
    <property type="molecule type" value="Genomic_DNA"/>
</dbReference>
<protein>
    <submittedName>
        <fullName evidence="8">JAB domain-containing protein</fullName>
    </submittedName>
</protein>
<dbReference type="AlphaFoldDB" id="A0A7V4U2A0"/>
<evidence type="ECO:0000256" key="4">
    <source>
        <dbReference type="ARBA" id="ARBA00022833"/>
    </source>
</evidence>
<comment type="similarity">
    <text evidence="6">Belongs to the UPF0758 family.</text>
</comment>
<dbReference type="InterPro" id="IPR010994">
    <property type="entry name" value="RuvA_2-like"/>
</dbReference>
<dbReference type="Pfam" id="PF20582">
    <property type="entry name" value="UPF0758_N"/>
    <property type="match status" value="1"/>
</dbReference>
<proteinExistence type="inferred from homology"/>
<dbReference type="PANTHER" id="PTHR30471">
    <property type="entry name" value="DNA REPAIR PROTEIN RADC"/>
    <property type="match status" value="1"/>
</dbReference>
<dbReference type="NCBIfam" id="NF000642">
    <property type="entry name" value="PRK00024.1"/>
    <property type="match status" value="1"/>
</dbReference>
<evidence type="ECO:0000256" key="3">
    <source>
        <dbReference type="ARBA" id="ARBA00022801"/>
    </source>
</evidence>
<keyword evidence="4" id="KW-0862">Zinc</keyword>
<evidence type="ECO:0000313" key="8">
    <source>
        <dbReference type="EMBL" id="HGY56588.1"/>
    </source>
</evidence>
<keyword evidence="1" id="KW-0645">Protease</keyword>
<keyword evidence="5" id="KW-0482">Metalloprotease</keyword>
<dbReference type="CDD" id="cd08071">
    <property type="entry name" value="MPN_DUF2466"/>
    <property type="match status" value="1"/>
</dbReference>
<dbReference type="SUPFAM" id="SSF47781">
    <property type="entry name" value="RuvA domain 2-like"/>
    <property type="match status" value="1"/>
</dbReference>
<dbReference type="InterPro" id="IPR037518">
    <property type="entry name" value="MPN"/>
</dbReference>
<comment type="caution">
    <text evidence="8">The sequence shown here is derived from an EMBL/GenBank/DDBJ whole genome shotgun (WGS) entry which is preliminary data.</text>
</comment>
<dbReference type="PROSITE" id="PS50249">
    <property type="entry name" value="MPN"/>
    <property type="match status" value="1"/>
</dbReference>
<feature type="domain" description="MPN" evidence="7">
    <location>
        <begin position="118"/>
        <end position="240"/>
    </location>
</feature>
<dbReference type="Gene3D" id="1.10.150.20">
    <property type="entry name" value="5' to 3' exonuclease, C-terminal subdomain"/>
    <property type="match status" value="1"/>
</dbReference>
<reference evidence="8" key="1">
    <citation type="journal article" date="2020" name="mSystems">
        <title>Genome- and Community-Level Interaction Insights into Carbon Utilization and Element Cycling Functions of Hydrothermarchaeota in Hydrothermal Sediment.</title>
        <authorList>
            <person name="Zhou Z."/>
            <person name="Liu Y."/>
            <person name="Xu W."/>
            <person name="Pan J."/>
            <person name="Luo Z.H."/>
            <person name="Li M."/>
        </authorList>
    </citation>
    <scope>NUCLEOTIDE SEQUENCE [LARGE SCALE GENOMIC DNA]</scope>
    <source>
        <strain evidence="8">HyVt-577</strain>
    </source>
</reference>
<dbReference type="InterPro" id="IPR025657">
    <property type="entry name" value="RadC_JAB"/>
</dbReference>
<gene>
    <name evidence="8" type="ORF">ENK44_12840</name>
</gene>
<dbReference type="InterPro" id="IPR020891">
    <property type="entry name" value="UPF0758_CS"/>
</dbReference>
<keyword evidence="2" id="KW-0479">Metal-binding</keyword>
<dbReference type="GO" id="GO:0008237">
    <property type="term" value="F:metallopeptidase activity"/>
    <property type="evidence" value="ECO:0007669"/>
    <property type="project" value="UniProtKB-KW"/>
</dbReference>
<evidence type="ECO:0000256" key="6">
    <source>
        <dbReference type="RuleBase" id="RU003797"/>
    </source>
</evidence>
<dbReference type="Proteomes" id="UP000885779">
    <property type="component" value="Unassembled WGS sequence"/>
</dbReference>
<dbReference type="Gene3D" id="3.40.140.10">
    <property type="entry name" value="Cytidine Deaminase, domain 2"/>
    <property type="match status" value="1"/>
</dbReference>
<dbReference type="PROSITE" id="PS01302">
    <property type="entry name" value="UPF0758"/>
    <property type="match status" value="1"/>
</dbReference>
<dbReference type="GO" id="GO:0046872">
    <property type="term" value="F:metal ion binding"/>
    <property type="evidence" value="ECO:0007669"/>
    <property type="project" value="UniProtKB-KW"/>
</dbReference>
<dbReference type="PANTHER" id="PTHR30471:SF3">
    <property type="entry name" value="UPF0758 PROTEIN YEES-RELATED"/>
    <property type="match status" value="1"/>
</dbReference>
<evidence type="ECO:0000256" key="1">
    <source>
        <dbReference type="ARBA" id="ARBA00022670"/>
    </source>
</evidence>
<dbReference type="InterPro" id="IPR001405">
    <property type="entry name" value="UPF0758"/>
</dbReference>
<dbReference type="GO" id="GO:0006508">
    <property type="term" value="P:proteolysis"/>
    <property type="evidence" value="ECO:0007669"/>
    <property type="project" value="UniProtKB-KW"/>
</dbReference>
<dbReference type="Pfam" id="PF04002">
    <property type="entry name" value="RadC"/>
    <property type="match status" value="1"/>
</dbReference>
<name>A0A7V4U2A0_CALAY</name>
<accession>A0A7V4U2A0</accession>
<dbReference type="NCBIfam" id="TIGR00608">
    <property type="entry name" value="radc"/>
    <property type="match status" value="1"/>
</dbReference>
<organism evidence="8">
    <name type="scientific">Caldithrix abyssi</name>
    <dbReference type="NCBI Taxonomy" id="187145"/>
    <lineage>
        <taxon>Bacteria</taxon>
        <taxon>Pseudomonadati</taxon>
        <taxon>Calditrichota</taxon>
        <taxon>Calditrichia</taxon>
        <taxon>Calditrichales</taxon>
        <taxon>Calditrichaceae</taxon>
        <taxon>Caldithrix</taxon>
    </lineage>
</organism>
<evidence type="ECO:0000259" key="7">
    <source>
        <dbReference type="PROSITE" id="PS50249"/>
    </source>
</evidence>
<evidence type="ECO:0000256" key="2">
    <source>
        <dbReference type="ARBA" id="ARBA00022723"/>
    </source>
</evidence>
<keyword evidence="3" id="KW-0378">Hydrolase</keyword>
<sequence>MKEDEPKSKKNNFYRSRITDWPVADRPRERLMSEGPESVSSVELIAILLGQGTVRYNAVELARRLLNEFGTLQALSDASFKELQKIPGIGPAKAVTLLAAFQIYRNLQKEKAESKLISFRNPAEVARIYQPVLGHRDKECFFVVLLDTAMKRISDFEVSRGTLDSSIVHPRDVFNKAVRYMAKGIIVLHNHPSGNVEPSDEDVAITERLVKSGDILGIPLYDHIILSEKDYFSFKARGMM</sequence>
<dbReference type="InterPro" id="IPR046778">
    <property type="entry name" value="UPF0758_N"/>
</dbReference>